<comment type="caution">
    <text evidence="2">The sequence shown here is derived from an EMBL/GenBank/DDBJ whole genome shotgun (WGS) entry which is preliminary data.</text>
</comment>
<feature type="region of interest" description="Disordered" evidence="1">
    <location>
        <begin position="1"/>
        <end position="21"/>
    </location>
</feature>
<protein>
    <submittedName>
        <fullName evidence="2">ROK family protein</fullName>
    </submittedName>
</protein>
<dbReference type="AlphaFoldDB" id="A0A6G3TRZ3"/>
<proteinExistence type="predicted"/>
<accession>A0A6G3TRZ3</accession>
<feature type="non-terminal residue" evidence="2">
    <location>
        <position position="53"/>
    </location>
</feature>
<dbReference type="Proteomes" id="UP000475666">
    <property type="component" value="Unassembled WGS sequence"/>
</dbReference>
<evidence type="ECO:0000256" key="1">
    <source>
        <dbReference type="SAM" id="MobiDB-lite"/>
    </source>
</evidence>
<gene>
    <name evidence="2" type="ORF">G3I66_37165</name>
</gene>
<organism evidence="2 3">
    <name type="scientific">Streptomyces rubrogriseus</name>
    <dbReference type="NCBI Taxonomy" id="194673"/>
    <lineage>
        <taxon>Bacteria</taxon>
        <taxon>Bacillati</taxon>
        <taxon>Actinomycetota</taxon>
        <taxon>Actinomycetes</taxon>
        <taxon>Kitasatosporales</taxon>
        <taxon>Streptomycetaceae</taxon>
        <taxon>Streptomyces</taxon>
        <taxon>Streptomyces violaceoruber group</taxon>
    </lineage>
</organism>
<evidence type="ECO:0000313" key="3">
    <source>
        <dbReference type="Proteomes" id="UP000475666"/>
    </source>
</evidence>
<dbReference type="EMBL" id="JAAGMQ010001099">
    <property type="protein sequence ID" value="NEC38761.1"/>
    <property type="molecule type" value="Genomic_DNA"/>
</dbReference>
<name>A0A6G3TRZ3_9ACTN</name>
<evidence type="ECO:0000313" key="2">
    <source>
        <dbReference type="EMBL" id="NEC38761.1"/>
    </source>
</evidence>
<reference evidence="2 3" key="1">
    <citation type="submission" date="2020-01" db="EMBL/GenBank/DDBJ databases">
        <title>Insect and environment-associated Actinomycetes.</title>
        <authorList>
            <person name="Currrie C."/>
            <person name="Chevrette M."/>
            <person name="Carlson C."/>
            <person name="Stubbendieck R."/>
            <person name="Wendt-Pienkowski E."/>
        </authorList>
    </citation>
    <scope>NUCLEOTIDE SEQUENCE [LARGE SCALE GENOMIC DNA]</scope>
    <source>
        <strain evidence="2 3">SID7739</strain>
    </source>
</reference>
<sequence>MKAALAGPGGELLHQARRATGRERGPEAVVAGILDFAAELRAYGADRFGEPAR</sequence>